<feature type="compositionally biased region" description="Pro residues" evidence="1">
    <location>
        <begin position="125"/>
        <end position="138"/>
    </location>
</feature>
<feature type="compositionally biased region" description="Acidic residues" evidence="1">
    <location>
        <begin position="157"/>
        <end position="173"/>
    </location>
</feature>
<feature type="compositionally biased region" description="Low complexity" evidence="1">
    <location>
        <begin position="56"/>
        <end position="84"/>
    </location>
</feature>
<name>N1PDL3_DOTSN</name>
<evidence type="ECO:0000256" key="1">
    <source>
        <dbReference type="SAM" id="MobiDB-lite"/>
    </source>
</evidence>
<protein>
    <submittedName>
        <fullName evidence="2">Uncharacterized protein</fullName>
    </submittedName>
</protein>
<sequence length="198" mass="21562">MSKGYTRWHVASTLLVHPKNTKEMSSQQNTNSAPSPDEVVPSIEVNPSSPDTGDDNNQSSSNPSQPSRSPFPTTSTASSSSSSTNVTGFTNVPDRKPTSTSMARASSTSSSVQHANSIFSTTSGPRPPSRSNSPPPPRRTNFSVEHGRQDEARFTSDDVDSEAETDICDSDGPWEERDFERVQEYCLDERDDDEREGS</sequence>
<keyword evidence="3" id="KW-1185">Reference proteome</keyword>
<feature type="compositionally biased region" description="Basic and acidic residues" evidence="1">
    <location>
        <begin position="145"/>
        <end position="156"/>
    </location>
</feature>
<dbReference type="HOGENOM" id="CLU_1378085_0_0_1"/>
<dbReference type="Proteomes" id="UP000016933">
    <property type="component" value="Unassembled WGS sequence"/>
</dbReference>
<organism evidence="2 3">
    <name type="scientific">Dothistroma septosporum (strain NZE10 / CBS 128990)</name>
    <name type="common">Red band needle blight fungus</name>
    <name type="synonym">Mycosphaerella pini</name>
    <dbReference type="NCBI Taxonomy" id="675120"/>
    <lineage>
        <taxon>Eukaryota</taxon>
        <taxon>Fungi</taxon>
        <taxon>Dikarya</taxon>
        <taxon>Ascomycota</taxon>
        <taxon>Pezizomycotina</taxon>
        <taxon>Dothideomycetes</taxon>
        <taxon>Dothideomycetidae</taxon>
        <taxon>Mycosphaerellales</taxon>
        <taxon>Mycosphaerellaceae</taxon>
        <taxon>Dothistroma</taxon>
    </lineage>
</organism>
<reference evidence="3" key="1">
    <citation type="journal article" date="2012" name="PLoS Genet.">
        <title>The genomes of the fungal plant pathogens Cladosporium fulvum and Dothistroma septosporum reveal adaptation to different hosts and lifestyles but also signatures of common ancestry.</title>
        <authorList>
            <person name="de Wit P.J.G.M."/>
            <person name="van der Burgt A."/>
            <person name="Oekmen B."/>
            <person name="Stergiopoulos I."/>
            <person name="Abd-Elsalam K.A."/>
            <person name="Aerts A.L."/>
            <person name="Bahkali A.H."/>
            <person name="Beenen H.G."/>
            <person name="Chettri P."/>
            <person name="Cox M.P."/>
            <person name="Datema E."/>
            <person name="de Vries R.P."/>
            <person name="Dhillon B."/>
            <person name="Ganley A.R."/>
            <person name="Griffiths S.A."/>
            <person name="Guo Y."/>
            <person name="Hamelin R.C."/>
            <person name="Henrissat B."/>
            <person name="Kabir M.S."/>
            <person name="Jashni M.K."/>
            <person name="Kema G."/>
            <person name="Klaubauf S."/>
            <person name="Lapidus A."/>
            <person name="Levasseur A."/>
            <person name="Lindquist E."/>
            <person name="Mehrabi R."/>
            <person name="Ohm R.A."/>
            <person name="Owen T.J."/>
            <person name="Salamov A."/>
            <person name="Schwelm A."/>
            <person name="Schijlen E."/>
            <person name="Sun H."/>
            <person name="van den Burg H.A."/>
            <person name="van Ham R.C.H.J."/>
            <person name="Zhang S."/>
            <person name="Goodwin S.B."/>
            <person name="Grigoriev I.V."/>
            <person name="Collemare J."/>
            <person name="Bradshaw R.E."/>
        </authorList>
    </citation>
    <scope>NUCLEOTIDE SEQUENCE [LARGE SCALE GENOMIC DNA]</scope>
    <source>
        <strain evidence="3">NZE10 / CBS 128990</strain>
    </source>
</reference>
<evidence type="ECO:0000313" key="2">
    <source>
        <dbReference type="EMBL" id="EME38295.1"/>
    </source>
</evidence>
<accession>N1PDL3</accession>
<feature type="compositionally biased region" description="Basic and acidic residues" evidence="1">
    <location>
        <begin position="174"/>
        <end position="183"/>
    </location>
</feature>
<feature type="compositionally biased region" description="Low complexity" evidence="1">
    <location>
        <begin position="98"/>
        <end position="124"/>
    </location>
</feature>
<dbReference type="AlphaFoldDB" id="N1PDL3"/>
<dbReference type="EMBL" id="KB446547">
    <property type="protein sequence ID" value="EME38295.1"/>
    <property type="molecule type" value="Genomic_DNA"/>
</dbReference>
<gene>
    <name evidence="2" type="ORF">DOTSEDRAFT_29359</name>
</gene>
<feature type="compositionally biased region" description="Polar residues" evidence="1">
    <location>
        <begin position="23"/>
        <end position="34"/>
    </location>
</feature>
<feature type="compositionally biased region" description="Acidic residues" evidence="1">
    <location>
        <begin position="189"/>
        <end position="198"/>
    </location>
</feature>
<proteinExistence type="predicted"/>
<reference evidence="2 3" key="2">
    <citation type="journal article" date="2012" name="PLoS Pathog.">
        <title>Diverse lifestyles and strategies of plant pathogenesis encoded in the genomes of eighteen Dothideomycetes fungi.</title>
        <authorList>
            <person name="Ohm R.A."/>
            <person name="Feau N."/>
            <person name="Henrissat B."/>
            <person name="Schoch C.L."/>
            <person name="Horwitz B.A."/>
            <person name="Barry K.W."/>
            <person name="Condon B.J."/>
            <person name="Copeland A.C."/>
            <person name="Dhillon B."/>
            <person name="Glaser F."/>
            <person name="Hesse C.N."/>
            <person name="Kosti I."/>
            <person name="LaButti K."/>
            <person name="Lindquist E.A."/>
            <person name="Lucas S."/>
            <person name="Salamov A.A."/>
            <person name="Bradshaw R.E."/>
            <person name="Ciuffetti L."/>
            <person name="Hamelin R.C."/>
            <person name="Kema G.H.J."/>
            <person name="Lawrence C."/>
            <person name="Scott J.A."/>
            <person name="Spatafora J.W."/>
            <person name="Turgeon B.G."/>
            <person name="de Wit P.J.G.M."/>
            <person name="Zhong S."/>
            <person name="Goodwin S.B."/>
            <person name="Grigoriev I.V."/>
        </authorList>
    </citation>
    <scope>NUCLEOTIDE SEQUENCE [LARGE SCALE GENOMIC DNA]</scope>
    <source>
        <strain evidence="3">NZE10 / CBS 128990</strain>
    </source>
</reference>
<feature type="region of interest" description="Disordered" evidence="1">
    <location>
        <begin position="1"/>
        <end position="198"/>
    </location>
</feature>
<evidence type="ECO:0000313" key="3">
    <source>
        <dbReference type="Proteomes" id="UP000016933"/>
    </source>
</evidence>